<comment type="catalytic activity">
    <reaction evidence="9">
        <text>DNA(n) + a 2'-deoxyribonucleoside 5'-triphosphate = DNA(n+1) + diphosphate</text>
        <dbReference type="Rhea" id="RHEA:22508"/>
        <dbReference type="Rhea" id="RHEA-COMP:17339"/>
        <dbReference type="Rhea" id="RHEA-COMP:17340"/>
        <dbReference type="ChEBI" id="CHEBI:33019"/>
        <dbReference type="ChEBI" id="CHEBI:61560"/>
        <dbReference type="ChEBI" id="CHEBI:173112"/>
        <dbReference type="EC" id="2.7.7.49"/>
    </reaction>
</comment>
<feature type="compositionally biased region" description="Low complexity" evidence="10">
    <location>
        <begin position="25"/>
        <end position="37"/>
    </location>
</feature>
<dbReference type="PANTHER" id="PTHR34047">
    <property type="entry name" value="NUCLEAR INTRON MATURASE 1, MITOCHONDRIAL-RELATED"/>
    <property type="match status" value="1"/>
</dbReference>
<comment type="similarity">
    <text evidence="8">Belongs to the bacterial reverse transcriptase family.</text>
</comment>
<evidence type="ECO:0000256" key="1">
    <source>
        <dbReference type="ARBA" id="ARBA00012493"/>
    </source>
</evidence>
<dbReference type="PROSITE" id="PS50878">
    <property type="entry name" value="RT_POL"/>
    <property type="match status" value="1"/>
</dbReference>
<protein>
    <recommendedName>
        <fullName evidence="1">RNA-directed DNA polymerase</fullName>
        <ecNumber evidence="1">2.7.7.49</ecNumber>
    </recommendedName>
</protein>
<dbReference type="OrthoDB" id="9788687at2"/>
<dbReference type="InterPro" id="IPR051083">
    <property type="entry name" value="GrpII_Intron_Splice-Mob/Def"/>
</dbReference>
<dbReference type="EMBL" id="SLXT01000065">
    <property type="protein sequence ID" value="TCP54793.1"/>
    <property type="molecule type" value="Genomic_DNA"/>
</dbReference>
<accession>A0A4R2QXC5</accession>
<dbReference type="Pfam" id="PF00078">
    <property type="entry name" value="RVT_1"/>
    <property type="match status" value="1"/>
</dbReference>
<dbReference type="SUPFAM" id="SSF56672">
    <property type="entry name" value="DNA/RNA polymerases"/>
    <property type="match status" value="1"/>
</dbReference>
<dbReference type="GO" id="GO:0046872">
    <property type="term" value="F:metal ion binding"/>
    <property type="evidence" value="ECO:0007669"/>
    <property type="project" value="UniProtKB-KW"/>
</dbReference>
<evidence type="ECO:0000256" key="6">
    <source>
        <dbReference type="ARBA" id="ARBA00022918"/>
    </source>
</evidence>
<evidence type="ECO:0000256" key="9">
    <source>
        <dbReference type="ARBA" id="ARBA00048173"/>
    </source>
</evidence>
<feature type="region of interest" description="Disordered" evidence="10">
    <location>
        <begin position="1"/>
        <end position="45"/>
    </location>
</feature>
<dbReference type="PANTHER" id="PTHR34047:SF8">
    <property type="entry name" value="PROTEIN YKFC"/>
    <property type="match status" value="1"/>
</dbReference>
<comment type="caution">
    <text evidence="12">The sequence shown here is derived from an EMBL/GenBank/DDBJ whole genome shotgun (WGS) entry which is preliminary data.</text>
</comment>
<evidence type="ECO:0000256" key="8">
    <source>
        <dbReference type="ARBA" id="ARBA00034120"/>
    </source>
</evidence>
<evidence type="ECO:0000256" key="4">
    <source>
        <dbReference type="ARBA" id="ARBA00022723"/>
    </source>
</evidence>
<gene>
    <name evidence="12" type="ORF">EDD73_1653</name>
</gene>
<evidence type="ECO:0000313" key="12">
    <source>
        <dbReference type="EMBL" id="TCP54793.1"/>
    </source>
</evidence>
<keyword evidence="4" id="KW-0479">Metal-binding</keyword>
<name>A0A4R2QXC5_9FIRM</name>
<organism evidence="12 13">
    <name type="scientific">Heliophilum fasciatum</name>
    <dbReference type="NCBI Taxonomy" id="35700"/>
    <lineage>
        <taxon>Bacteria</taxon>
        <taxon>Bacillati</taxon>
        <taxon>Bacillota</taxon>
        <taxon>Clostridia</taxon>
        <taxon>Eubacteriales</taxon>
        <taxon>Heliobacteriaceae</taxon>
        <taxon>Heliophilum</taxon>
    </lineage>
</organism>
<keyword evidence="13" id="KW-1185">Reference proteome</keyword>
<dbReference type="CDD" id="cd01651">
    <property type="entry name" value="RT_G2_intron"/>
    <property type="match status" value="1"/>
</dbReference>
<dbReference type="InterPro" id="IPR000123">
    <property type="entry name" value="Reverse_transcriptase_msDNA"/>
</dbReference>
<dbReference type="GO" id="GO:0003723">
    <property type="term" value="F:RNA binding"/>
    <property type="evidence" value="ECO:0007669"/>
    <property type="project" value="InterPro"/>
</dbReference>
<feature type="domain" description="Reverse transcriptase" evidence="11">
    <location>
        <begin position="95"/>
        <end position="321"/>
    </location>
</feature>
<evidence type="ECO:0000256" key="7">
    <source>
        <dbReference type="ARBA" id="ARBA00023118"/>
    </source>
</evidence>
<evidence type="ECO:0000256" key="3">
    <source>
        <dbReference type="ARBA" id="ARBA00022695"/>
    </source>
</evidence>
<dbReference type="NCBIfam" id="TIGR04416">
    <property type="entry name" value="group_II_RT_mat"/>
    <property type="match status" value="1"/>
</dbReference>
<dbReference type="InterPro" id="IPR043502">
    <property type="entry name" value="DNA/RNA_pol_sf"/>
</dbReference>
<evidence type="ECO:0000256" key="10">
    <source>
        <dbReference type="SAM" id="MobiDB-lite"/>
    </source>
</evidence>
<dbReference type="InterPro" id="IPR030931">
    <property type="entry name" value="Group_II_RT_mat"/>
</dbReference>
<dbReference type="PRINTS" id="PR00866">
    <property type="entry name" value="RNADNAPOLMS"/>
</dbReference>
<dbReference type="InterPro" id="IPR013597">
    <property type="entry name" value="Mat_intron_G2"/>
</dbReference>
<keyword evidence="5" id="KW-0460">Magnesium</keyword>
<dbReference type="Proteomes" id="UP000294813">
    <property type="component" value="Unassembled WGS sequence"/>
</dbReference>
<dbReference type="EC" id="2.7.7.49" evidence="1"/>
<evidence type="ECO:0000256" key="2">
    <source>
        <dbReference type="ARBA" id="ARBA00022679"/>
    </source>
</evidence>
<dbReference type="InterPro" id="IPR000477">
    <property type="entry name" value="RT_dom"/>
</dbReference>
<sequence>MSSSETQQQPNIPKGSYPKEETVNPSGTAGAPSASTAQEAEQPRETWNNLMERMLERGNMTRAYHRVMSNGGAAGIDGMALKSLKPYLDEHWTQIRQRLLQGTYQPAPVRRVEIPKPDGGVRKLGIPTVLDRLIQQALNQILTPIFDPTFSKYSYGFRPGRSAHQAVQQAKEYIAQGYRVVVDMDLAQFFDRVNHDILMARVARKVADKRVLKLIRRYLQAGVMDHGVILRTEEGTPQGGPLSPLLANIILDDLDKELEKRGHKFCRYADDSNIYVKSRRAGERVMASVTRFVEGRLKLKVNEAKSAVDRPWKRKFLGFSFTNGKQPKIRLAEKTVLRVKTKIKQLTQRSQSIAMEDRIEKLNLYLRGWMGYFRLADTPTPFQRFDEWLRRRLRMCRLKEWKRPATRRRKLVALHIPEHLARKISGSRKGCWRLACTPQMNTALGLRYWESQGLLSLAEMYQKYRNSI</sequence>
<dbReference type="GO" id="GO:0003964">
    <property type="term" value="F:RNA-directed DNA polymerase activity"/>
    <property type="evidence" value="ECO:0007669"/>
    <property type="project" value="UniProtKB-KW"/>
</dbReference>
<proteinExistence type="inferred from homology"/>
<keyword evidence="3" id="KW-0548">Nucleotidyltransferase</keyword>
<keyword evidence="2" id="KW-0808">Transferase</keyword>
<evidence type="ECO:0000256" key="5">
    <source>
        <dbReference type="ARBA" id="ARBA00022842"/>
    </source>
</evidence>
<dbReference type="Pfam" id="PF08388">
    <property type="entry name" value="GIIM"/>
    <property type="match status" value="1"/>
</dbReference>
<keyword evidence="6 12" id="KW-0695">RNA-directed DNA polymerase</keyword>
<keyword evidence="7" id="KW-0051">Antiviral defense</keyword>
<evidence type="ECO:0000313" key="13">
    <source>
        <dbReference type="Proteomes" id="UP000294813"/>
    </source>
</evidence>
<feature type="compositionally biased region" description="Polar residues" evidence="10">
    <location>
        <begin position="1"/>
        <end position="11"/>
    </location>
</feature>
<dbReference type="AlphaFoldDB" id="A0A4R2QXC5"/>
<dbReference type="GO" id="GO:0051607">
    <property type="term" value="P:defense response to virus"/>
    <property type="evidence" value="ECO:0007669"/>
    <property type="project" value="UniProtKB-KW"/>
</dbReference>
<evidence type="ECO:0000259" key="11">
    <source>
        <dbReference type="PROSITE" id="PS50878"/>
    </source>
</evidence>
<reference evidence="12 13" key="1">
    <citation type="submission" date="2019-03" db="EMBL/GenBank/DDBJ databases">
        <title>Genomic Encyclopedia of Type Strains, Phase IV (KMG-IV): sequencing the most valuable type-strain genomes for metagenomic binning, comparative biology and taxonomic classification.</title>
        <authorList>
            <person name="Goeker M."/>
        </authorList>
    </citation>
    <scope>NUCLEOTIDE SEQUENCE [LARGE SCALE GENOMIC DNA]</scope>
    <source>
        <strain evidence="12 13">DSM 11170</strain>
    </source>
</reference>